<sequence>MKYVYLAIFTPLPSGEYDVRIPDLPGCITCGKNLVDAIEMAEDAAAMWLCDAEDSQESIPSPSEKLDTAKSQFVNFIVADTDKYRLENDNRAVKKTLTIPSWLNAKAEKAGVNFSQTLQTALKQQLGVD</sequence>
<accession>F6DSH7</accession>
<dbReference type="OrthoDB" id="5419659at2"/>
<dbReference type="HOGENOM" id="CLU_114047_0_2_9"/>
<protein>
    <submittedName>
        <fullName evidence="2">Uncharacterized protein family UPF0150</fullName>
    </submittedName>
</protein>
<dbReference type="KEGG" id="dru:Desru_2853"/>
<dbReference type="InterPro" id="IPR035069">
    <property type="entry name" value="TTHA1013/TTHA0281-like"/>
</dbReference>
<reference evidence="2 3" key="2">
    <citation type="journal article" date="2012" name="Stand. Genomic Sci.">
        <title>Complete genome sequence of the sulfate-reducing firmicute Desulfotomaculum ruminis type strain (DL(T)).</title>
        <authorList>
            <person name="Spring S."/>
            <person name="Visser M."/>
            <person name="Lu M."/>
            <person name="Copeland A."/>
            <person name="Lapidus A."/>
            <person name="Lucas S."/>
            <person name="Cheng J.F."/>
            <person name="Han C."/>
            <person name="Tapia R."/>
            <person name="Goodwin L.A."/>
            <person name="Pitluck S."/>
            <person name="Ivanova N."/>
            <person name="Land M."/>
            <person name="Hauser L."/>
            <person name="Larimer F."/>
            <person name="Rohde M."/>
            <person name="Goker M."/>
            <person name="Detter J.C."/>
            <person name="Kyrpides N.C."/>
            <person name="Woyke T."/>
            <person name="Schaap P.J."/>
            <person name="Plugge C.M."/>
            <person name="Muyzer G."/>
            <person name="Kuever J."/>
            <person name="Pereira I.A."/>
            <person name="Parshina S.N."/>
            <person name="Bernier-Latmani R."/>
            <person name="Stams A.J."/>
            <person name="Klenk H.P."/>
        </authorList>
    </citation>
    <scope>NUCLEOTIDE SEQUENCE [LARGE SCALE GENOMIC DNA]</scope>
    <source>
        <strain evidence="3">ATCC 23193 / DSM 2154 / NCIB 8452 / DL</strain>
    </source>
</reference>
<dbReference type="InterPro" id="IPR031807">
    <property type="entry name" value="HicB-like"/>
</dbReference>
<organism evidence="2 3">
    <name type="scientific">Desulforamulus ruminis (strain ATCC 23193 / DSM 2154 / NCIMB 8452 / DL)</name>
    <name type="common">Desulfotomaculum ruminis</name>
    <dbReference type="NCBI Taxonomy" id="696281"/>
    <lineage>
        <taxon>Bacteria</taxon>
        <taxon>Bacillati</taxon>
        <taxon>Bacillota</taxon>
        <taxon>Clostridia</taxon>
        <taxon>Eubacteriales</taxon>
        <taxon>Peptococcaceae</taxon>
        <taxon>Desulforamulus</taxon>
    </lineage>
</organism>
<dbReference type="Proteomes" id="UP000009234">
    <property type="component" value="Chromosome"/>
</dbReference>
<dbReference type="eggNOG" id="COG1598">
    <property type="taxonomic scope" value="Bacteria"/>
</dbReference>
<gene>
    <name evidence="2" type="ordered locus">Desru_2853</name>
</gene>
<name>F6DSH7_DESRL</name>
<evidence type="ECO:0000313" key="2">
    <source>
        <dbReference type="EMBL" id="AEG61067.1"/>
    </source>
</evidence>
<evidence type="ECO:0000313" key="3">
    <source>
        <dbReference type="Proteomes" id="UP000009234"/>
    </source>
</evidence>
<evidence type="ECO:0000259" key="1">
    <source>
        <dbReference type="Pfam" id="PF15919"/>
    </source>
</evidence>
<dbReference type="Gene3D" id="3.30.160.250">
    <property type="match status" value="1"/>
</dbReference>
<keyword evidence="3" id="KW-1185">Reference proteome</keyword>
<dbReference type="SUPFAM" id="SSF143100">
    <property type="entry name" value="TTHA1013/TTHA0281-like"/>
    <property type="match status" value="1"/>
</dbReference>
<dbReference type="Pfam" id="PF15919">
    <property type="entry name" value="HicB_lk_antitox"/>
    <property type="match status" value="1"/>
</dbReference>
<feature type="domain" description="HicB-like antitoxin of toxin-antitoxin system" evidence="1">
    <location>
        <begin position="16"/>
        <end position="107"/>
    </location>
</feature>
<reference evidence="3" key="1">
    <citation type="submission" date="2011-05" db="EMBL/GenBank/DDBJ databases">
        <title>Complete sequence of Desulfotomaculum ruminis DSM 2154.</title>
        <authorList>
            <person name="Lucas S."/>
            <person name="Copeland A."/>
            <person name="Lapidus A."/>
            <person name="Cheng J.-F."/>
            <person name="Goodwin L."/>
            <person name="Pitluck S."/>
            <person name="Lu M."/>
            <person name="Detter J.C."/>
            <person name="Han C."/>
            <person name="Tapia R."/>
            <person name="Land M."/>
            <person name="Hauser L."/>
            <person name="Kyrpides N."/>
            <person name="Ivanova N."/>
            <person name="Mikhailova N."/>
            <person name="Pagani I."/>
            <person name="Stams A.J.M."/>
            <person name="Plugge C.M."/>
            <person name="Muyzer G."/>
            <person name="Kuever J."/>
            <person name="Parshina S.N."/>
            <person name="Ivanova A.E."/>
            <person name="Nazina T.N."/>
            <person name="Brambilla E."/>
            <person name="Spring S."/>
            <person name="Klenk H.-P."/>
            <person name="Woyke T."/>
        </authorList>
    </citation>
    <scope>NUCLEOTIDE SEQUENCE [LARGE SCALE GENOMIC DNA]</scope>
    <source>
        <strain evidence="3">ATCC 23193 / DSM 2154 / NCIB 8452 / DL</strain>
    </source>
</reference>
<dbReference type="AlphaFoldDB" id="F6DSH7"/>
<proteinExistence type="predicted"/>
<dbReference type="EMBL" id="CP002780">
    <property type="protein sequence ID" value="AEG61067.1"/>
    <property type="molecule type" value="Genomic_DNA"/>
</dbReference>
<dbReference type="STRING" id="696281.Desru_2853"/>